<organism evidence="2 3">
    <name type="scientific">Candidatus Bipolaricaulis anaerobius</name>
    <dbReference type="NCBI Taxonomy" id="2026885"/>
    <lineage>
        <taxon>Bacteria</taxon>
        <taxon>Candidatus Bipolaricaulota</taxon>
        <taxon>Candidatus Bipolaricaulia</taxon>
        <taxon>Candidatus Bipolaricaulales</taxon>
        <taxon>Candidatus Bipolaricaulaceae</taxon>
        <taxon>Candidatus Bipolaricaulis</taxon>
    </lineage>
</organism>
<evidence type="ECO:0000259" key="1">
    <source>
        <dbReference type="Pfam" id="PF07883"/>
    </source>
</evidence>
<dbReference type="Gene3D" id="2.60.120.10">
    <property type="entry name" value="Jelly Rolls"/>
    <property type="match status" value="1"/>
</dbReference>
<dbReference type="InterPro" id="IPR011051">
    <property type="entry name" value="RmlC_Cupin_sf"/>
</dbReference>
<evidence type="ECO:0000313" key="2">
    <source>
        <dbReference type="EMBL" id="SQD92404.1"/>
    </source>
</evidence>
<dbReference type="AlphaFoldDB" id="A0A2X3MKJ6"/>
<dbReference type="InterPro" id="IPR013096">
    <property type="entry name" value="Cupin_2"/>
</dbReference>
<dbReference type="KEGG" id="bana:BARAN1_0379"/>
<dbReference type="Proteomes" id="UP000249818">
    <property type="component" value="Chromosome BARAN1"/>
</dbReference>
<keyword evidence="3" id="KW-1185">Reference proteome</keyword>
<dbReference type="RefSeq" id="WP_269460772.1">
    <property type="nucleotide sequence ID" value="NZ_LS483254.1"/>
</dbReference>
<gene>
    <name evidence="2" type="ORF">BARAN1_0379</name>
</gene>
<dbReference type="InterPro" id="IPR014710">
    <property type="entry name" value="RmlC-like_jellyroll"/>
</dbReference>
<name>A0A2X3MKJ6_9BACT</name>
<dbReference type="PANTHER" id="PTHR37694">
    <property type="entry name" value="SLR8022 PROTEIN"/>
    <property type="match status" value="1"/>
</dbReference>
<dbReference type="EMBL" id="LS483254">
    <property type="protein sequence ID" value="SQD92404.1"/>
    <property type="molecule type" value="Genomic_DNA"/>
</dbReference>
<accession>A0A2X3MKJ6</accession>
<evidence type="ECO:0000313" key="3">
    <source>
        <dbReference type="Proteomes" id="UP000249818"/>
    </source>
</evidence>
<dbReference type="SUPFAM" id="SSF51182">
    <property type="entry name" value="RmlC-like cupins"/>
    <property type="match status" value="1"/>
</dbReference>
<dbReference type="Pfam" id="PF07883">
    <property type="entry name" value="Cupin_2"/>
    <property type="match status" value="1"/>
</dbReference>
<dbReference type="CDD" id="cd02222">
    <property type="entry name" value="cupin_TM1459-like"/>
    <property type="match status" value="1"/>
</dbReference>
<feature type="domain" description="Cupin type-2" evidence="1">
    <location>
        <begin position="44"/>
        <end position="110"/>
    </location>
</feature>
<reference evidence="3" key="1">
    <citation type="submission" date="2018-05" db="EMBL/GenBank/DDBJ databases">
        <authorList>
            <person name="Hao L."/>
        </authorList>
    </citation>
    <scope>NUCLEOTIDE SEQUENCE [LARGE SCALE GENOMIC DNA]</scope>
</reference>
<dbReference type="PANTHER" id="PTHR37694:SF1">
    <property type="entry name" value="SLR8022 PROTEIN"/>
    <property type="match status" value="1"/>
</dbReference>
<protein>
    <submittedName>
        <fullName evidence="2">Cupin 2 conserved barrel domain protein</fullName>
    </submittedName>
</protein>
<sequence length="117" mass="12394">MASVKRIADIKVRDMSNGAEIVGVQKRVLIGPADRAPTFAVRQFTLGPGGHTAAHSHPFEHGVIVLRGTGTVLTPTGPVEIGEGSVVFVPPGEHHQFRNTGPGSLEFLCVIPVEHET</sequence>
<proteinExistence type="predicted"/>